<dbReference type="Proteomes" id="UP000731519">
    <property type="component" value="Unassembled WGS sequence"/>
</dbReference>
<gene>
    <name evidence="2" type="ORF">K701_26455</name>
</gene>
<evidence type="ECO:0000313" key="2">
    <source>
        <dbReference type="EMBL" id="KAF0646842.1"/>
    </source>
</evidence>
<reference evidence="2 3" key="1">
    <citation type="submission" date="2013-05" db="EMBL/GenBank/DDBJ databases">
        <title>Genome Sequence of Streptomyces fradiae.</title>
        <authorList>
            <person name="Kirby R."/>
        </authorList>
    </citation>
    <scope>NUCLEOTIDE SEQUENCE [LARGE SCALE GENOMIC DNA]</scope>
    <source>
        <strain evidence="2 3">ATCC 10745</strain>
    </source>
</reference>
<dbReference type="EMBL" id="ASYR01000045">
    <property type="protein sequence ID" value="KAF0646842.1"/>
    <property type="molecule type" value="Genomic_DNA"/>
</dbReference>
<sequence>MLDSNLYVTAFREAHPTGVPFGVLVILVALVTQRGQLE</sequence>
<keyword evidence="1" id="KW-1133">Transmembrane helix</keyword>
<evidence type="ECO:0000313" key="3">
    <source>
        <dbReference type="Proteomes" id="UP000731519"/>
    </source>
</evidence>
<keyword evidence="3" id="KW-1185">Reference proteome</keyword>
<organism evidence="2 3">
    <name type="scientific">Streptomyces fradiae ATCC 10745 = DSM 40063</name>
    <dbReference type="NCBI Taxonomy" id="1319510"/>
    <lineage>
        <taxon>Bacteria</taxon>
        <taxon>Bacillati</taxon>
        <taxon>Actinomycetota</taxon>
        <taxon>Actinomycetes</taxon>
        <taxon>Kitasatosporales</taxon>
        <taxon>Streptomycetaceae</taxon>
        <taxon>Streptomyces</taxon>
    </lineage>
</organism>
<accession>A0ABQ6XM43</accession>
<keyword evidence="1" id="KW-0812">Transmembrane</keyword>
<proteinExistence type="predicted"/>
<protein>
    <submittedName>
        <fullName evidence="2">Uncharacterized protein</fullName>
    </submittedName>
</protein>
<comment type="caution">
    <text evidence="2">The sequence shown here is derived from an EMBL/GenBank/DDBJ whole genome shotgun (WGS) entry which is preliminary data.</text>
</comment>
<name>A0ABQ6XM43_STRFR</name>
<keyword evidence="1" id="KW-0472">Membrane</keyword>
<evidence type="ECO:0000256" key="1">
    <source>
        <dbReference type="SAM" id="Phobius"/>
    </source>
</evidence>
<feature type="transmembrane region" description="Helical" evidence="1">
    <location>
        <begin position="14"/>
        <end position="32"/>
    </location>
</feature>